<sequence length="138" mass="15483">MSKPKKWTLVSLIVIVLAVIAGIGYGVGHKDTAEALQSQQWTLTSQEESNTVNFKKDNTMILGKEPMTENFKYSIKKQGNVEYLKLTHHEDLGSDGKYYFKIKKTDSGYSLTLDKGKTNQPAKNAMYGMTDKNNLVSK</sequence>
<gene>
    <name evidence="1" type="ORF">E3T36_13135</name>
</gene>
<keyword evidence="1" id="KW-0614">Plasmid</keyword>
<organism evidence="1">
    <name type="scientific">Enterococcus faecium</name>
    <name type="common">Streptococcus faecium</name>
    <dbReference type="NCBI Taxonomy" id="1352"/>
    <lineage>
        <taxon>Bacteria</taxon>
        <taxon>Bacillati</taxon>
        <taxon>Bacillota</taxon>
        <taxon>Bacilli</taxon>
        <taxon>Lactobacillales</taxon>
        <taxon>Enterococcaceae</taxon>
        <taxon>Enterococcus</taxon>
    </lineage>
</organism>
<proteinExistence type="predicted"/>
<geneLocation type="plasmid" evidence="1">
    <name>pSCBC1</name>
</geneLocation>
<reference evidence="1" key="1">
    <citation type="journal article" date="2019" name="J. Antimicrob. Chemother.">
        <title>Detection of the phenicol-oxazolidinone-tetracycline resistance gene poxtA in Enterococcus faecium and Enterococcus faecalis of food-producing animal origin in China.</title>
        <authorList>
            <person name="Lei C.W."/>
            <person name="Kang Z.Z."/>
            <person name="Wu S.K."/>
            <person name="Chen Y.P."/>
            <person name="Kong L.H."/>
            <person name="Wang H.N."/>
        </authorList>
    </citation>
    <scope>NUCLEOTIDE SEQUENCE</scope>
    <source>
        <strain evidence="1">SCBC1</strain>
        <plasmid evidence="1">pSCBC1</plasmid>
    </source>
</reference>
<dbReference type="RefSeq" id="WP_159373488.1">
    <property type="nucleotide sequence ID" value="NZ_AP027296.1"/>
</dbReference>
<evidence type="ECO:0000313" key="1">
    <source>
        <dbReference type="EMBL" id="QDZ64903.1"/>
    </source>
</evidence>
<reference evidence="1" key="2">
    <citation type="submission" date="2019-03" db="EMBL/GenBank/DDBJ databases">
        <authorList>
            <person name="Lei C.-W."/>
        </authorList>
    </citation>
    <scope>NUCLEOTIDE SEQUENCE</scope>
    <source>
        <strain evidence="1">SCBC1</strain>
        <plasmid evidence="1">pSCBC1</plasmid>
    </source>
</reference>
<protein>
    <submittedName>
        <fullName evidence="1">Uncharacterized protein</fullName>
    </submittedName>
</protein>
<dbReference type="AlphaFoldDB" id="A0A5B8PA11"/>
<accession>A0A5B8PA11</accession>
<dbReference type="EMBL" id="CP038169">
    <property type="protein sequence ID" value="QDZ64903.1"/>
    <property type="molecule type" value="Genomic_DNA"/>
</dbReference>
<name>A0A5B8PA11_ENTFC</name>